<accession>A0A1G6UWD7</accession>
<comment type="similarity">
    <text evidence="2">Belongs to the EspG family.</text>
</comment>
<name>A0A1G6UWD7_9PSEU</name>
<dbReference type="Proteomes" id="UP000199501">
    <property type="component" value="Unassembled WGS sequence"/>
</dbReference>
<keyword evidence="4" id="KW-0143">Chaperone</keyword>
<evidence type="ECO:0000313" key="5">
    <source>
        <dbReference type="EMBL" id="SDD44905.1"/>
    </source>
</evidence>
<evidence type="ECO:0000256" key="1">
    <source>
        <dbReference type="ARBA" id="ARBA00004496"/>
    </source>
</evidence>
<dbReference type="AlphaFoldDB" id="A0A1G6UWD7"/>
<dbReference type="RefSeq" id="WP_175482971.1">
    <property type="nucleotide sequence ID" value="NZ_FMZZ01000011.1"/>
</dbReference>
<keyword evidence="6" id="KW-1185">Reference proteome</keyword>
<sequence length="254" mass="27144">MTLNRPVVLSASGLARVVRDESIGRLPLVLEPAARWRPDAEERAAGAAARAEIARVGGVDRRGRLDADLAATFTVLCRPAVEFYGWYRAGDREVAALVAAIGRDAVLAVRDRDTVTLAQVDPDRLPDVLAAQTPDTPPARGQAVTVVADEMRAAAAGQRHTAAGVGIRQVGADIRLAQRITALPVTGGGQLYVAVRDGGGRRSAVRQPLRVADTVQGRWLNYTPPNDGSRVVFAPGDRPAVVGRLREMWRALTR</sequence>
<evidence type="ECO:0000256" key="2">
    <source>
        <dbReference type="ARBA" id="ARBA00006411"/>
    </source>
</evidence>
<dbReference type="InterPro" id="IPR025734">
    <property type="entry name" value="EspG"/>
</dbReference>
<dbReference type="STRING" id="1271860.SAMN05216174_11194"/>
<comment type="subcellular location">
    <subcellularLocation>
        <location evidence="1">Cytoplasm</location>
    </subcellularLocation>
</comment>
<proteinExistence type="inferred from homology"/>
<evidence type="ECO:0000313" key="6">
    <source>
        <dbReference type="Proteomes" id="UP000199501"/>
    </source>
</evidence>
<dbReference type="Pfam" id="PF14011">
    <property type="entry name" value="ESX-1_EspG"/>
    <property type="match status" value="1"/>
</dbReference>
<gene>
    <name evidence="5" type="ORF">SAMN05216174_11194</name>
</gene>
<reference evidence="6" key="1">
    <citation type="submission" date="2016-10" db="EMBL/GenBank/DDBJ databases">
        <authorList>
            <person name="Varghese N."/>
            <person name="Submissions S."/>
        </authorList>
    </citation>
    <scope>NUCLEOTIDE SEQUENCE [LARGE SCALE GENOMIC DNA]</scope>
    <source>
        <strain evidence="6">IBRC-M 10403</strain>
    </source>
</reference>
<evidence type="ECO:0000256" key="3">
    <source>
        <dbReference type="ARBA" id="ARBA00022490"/>
    </source>
</evidence>
<keyword evidence="3" id="KW-0963">Cytoplasm</keyword>
<protein>
    <submittedName>
        <fullName evidence="5">EspG family protein</fullName>
    </submittedName>
</protein>
<organism evidence="5 6">
    <name type="scientific">Actinokineospora iranica</name>
    <dbReference type="NCBI Taxonomy" id="1271860"/>
    <lineage>
        <taxon>Bacteria</taxon>
        <taxon>Bacillati</taxon>
        <taxon>Actinomycetota</taxon>
        <taxon>Actinomycetes</taxon>
        <taxon>Pseudonocardiales</taxon>
        <taxon>Pseudonocardiaceae</taxon>
        <taxon>Actinokineospora</taxon>
    </lineage>
</organism>
<dbReference type="EMBL" id="FMZZ01000011">
    <property type="protein sequence ID" value="SDD44905.1"/>
    <property type="molecule type" value="Genomic_DNA"/>
</dbReference>
<evidence type="ECO:0000256" key="4">
    <source>
        <dbReference type="ARBA" id="ARBA00023186"/>
    </source>
</evidence>